<keyword evidence="1" id="KW-1133">Transmembrane helix</keyword>
<dbReference type="Ensembl" id="ENSPLAT00000009279.1">
    <property type="protein sequence ID" value="ENSPLAP00000004649.1"/>
    <property type="gene ID" value="ENSPLAG00000006385.1"/>
</dbReference>
<accession>A0A3B3TWE8</accession>
<keyword evidence="1" id="KW-0472">Membrane</keyword>
<organism evidence="2 3">
    <name type="scientific">Poecilia latipinna</name>
    <name type="common">sailfin molly</name>
    <dbReference type="NCBI Taxonomy" id="48699"/>
    <lineage>
        <taxon>Eukaryota</taxon>
        <taxon>Metazoa</taxon>
        <taxon>Chordata</taxon>
        <taxon>Craniata</taxon>
        <taxon>Vertebrata</taxon>
        <taxon>Euteleostomi</taxon>
        <taxon>Actinopterygii</taxon>
        <taxon>Neopterygii</taxon>
        <taxon>Teleostei</taxon>
        <taxon>Neoteleostei</taxon>
        <taxon>Acanthomorphata</taxon>
        <taxon>Ovalentaria</taxon>
        <taxon>Atherinomorphae</taxon>
        <taxon>Cyprinodontiformes</taxon>
        <taxon>Poeciliidae</taxon>
        <taxon>Poeciliinae</taxon>
        <taxon>Poecilia</taxon>
    </lineage>
</organism>
<feature type="transmembrane region" description="Helical" evidence="1">
    <location>
        <begin position="12"/>
        <end position="34"/>
    </location>
</feature>
<keyword evidence="1" id="KW-0812">Transmembrane</keyword>
<sequence>TQKISSSEIPKFFLFHNFSPVFFVLAWKSSILMLGDSCPASLFVLSFLSLPPSFRLIWNSLPVHLKSVTSFSTFKNQTKLWLCQKQNCIHF</sequence>
<reference evidence="2" key="1">
    <citation type="submission" date="2025-08" db="UniProtKB">
        <authorList>
            <consortium name="Ensembl"/>
        </authorList>
    </citation>
    <scope>IDENTIFICATION</scope>
</reference>
<dbReference type="Proteomes" id="UP000261500">
    <property type="component" value="Unplaced"/>
</dbReference>
<protein>
    <submittedName>
        <fullName evidence="2">Uncharacterized protein</fullName>
    </submittedName>
</protein>
<evidence type="ECO:0000313" key="2">
    <source>
        <dbReference type="Ensembl" id="ENSPLAP00000004649.1"/>
    </source>
</evidence>
<evidence type="ECO:0000256" key="1">
    <source>
        <dbReference type="SAM" id="Phobius"/>
    </source>
</evidence>
<proteinExistence type="predicted"/>
<dbReference type="AlphaFoldDB" id="A0A3B3TWE8"/>
<evidence type="ECO:0000313" key="3">
    <source>
        <dbReference type="Proteomes" id="UP000261500"/>
    </source>
</evidence>
<keyword evidence="3" id="KW-1185">Reference proteome</keyword>
<name>A0A3B3TWE8_9TELE</name>
<reference evidence="2" key="2">
    <citation type="submission" date="2025-09" db="UniProtKB">
        <authorList>
            <consortium name="Ensembl"/>
        </authorList>
    </citation>
    <scope>IDENTIFICATION</scope>
</reference>